<dbReference type="Proteomes" id="UP001597109">
    <property type="component" value="Unassembled WGS sequence"/>
</dbReference>
<dbReference type="InterPro" id="IPR029063">
    <property type="entry name" value="SAM-dependent_MTases_sf"/>
</dbReference>
<name>A0ABW3L9J0_9BACL</name>
<dbReference type="Gene3D" id="3.40.50.150">
    <property type="entry name" value="Vaccinia Virus protein VP39"/>
    <property type="match status" value="1"/>
</dbReference>
<dbReference type="SUPFAM" id="SSF53335">
    <property type="entry name" value="S-adenosyl-L-methionine-dependent methyltransferases"/>
    <property type="match status" value="1"/>
</dbReference>
<evidence type="ECO:0000313" key="1">
    <source>
        <dbReference type="EMBL" id="MFD1030336.1"/>
    </source>
</evidence>
<protein>
    <submittedName>
        <fullName evidence="1">Class I SAM-dependent methyltransferase</fullName>
        <ecNumber evidence="1">2.1.1.-</ecNumber>
    </submittedName>
</protein>
<dbReference type="PANTHER" id="PTHR35276:SF1">
    <property type="entry name" value="TRNA (MNM(5)S(2)U34)-METHYLTRANSFERASE, CHLOROPLASTIC"/>
    <property type="match status" value="1"/>
</dbReference>
<sequence>MTLMRVLPFTKFLLEQTVTEGDNVIDATAGNGHDTLFLAQMVGDAGKVYAFDIQENAVQATRNRVKEFSNVEVILDSHAKIEQYVKEEIGAAVFNLGYLPKGDHSIITKSETTLSAIRQCIQLLKDNGLVVIVIYSGHEGGSEERDAVLDYVQHLPQTKFDVLKYQFINQQHSPPFLVAIEKKQLKNNASK</sequence>
<gene>
    <name evidence="1" type="ORF">ACFQ1X_02750</name>
</gene>
<dbReference type="RefSeq" id="WP_144838708.1">
    <property type="nucleotide sequence ID" value="NZ_JBHTKI010000006.1"/>
</dbReference>
<dbReference type="GO" id="GO:0008168">
    <property type="term" value="F:methyltransferase activity"/>
    <property type="evidence" value="ECO:0007669"/>
    <property type="project" value="UniProtKB-KW"/>
</dbReference>
<reference evidence="2" key="1">
    <citation type="journal article" date="2019" name="Int. J. Syst. Evol. Microbiol.">
        <title>The Global Catalogue of Microorganisms (GCM) 10K type strain sequencing project: providing services to taxonomists for standard genome sequencing and annotation.</title>
        <authorList>
            <consortium name="The Broad Institute Genomics Platform"/>
            <consortium name="The Broad Institute Genome Sequencing Center for Infectious Disease"/>
            <person name="Wu L."/>
            <person name="Ma J."/>
        </authorList>
    </citation>
    <scope>NUCLEOTIDE SEQUENCE [LARGE SCALE GENOMIC DNA]</scope>
    <source>
        <strain evidence="2">CCUG 56756</strain>
    </source>
</reference>
<organism evidence="1 2">
    <name type="scientific">Metaplanococcus flavidus</name>
    <dbReference type="NCBI Taxonomy" id="569883"/>
    <lineage>
        <taxon>Bacteria</taxon>
        <taxon>Bacillati</taxon>
        <taxon>Bacillota</taxon>
        <taxon>Bacilli</taxon>
        <taxon>Bacillales</taxon>
        <taxon>Caryophanaceae</taxon>
        <taxon>Metaplanococcus</taxon>
    </lineage>
</organism>
<keyword evidence="2" id="KW-1185">Reference proteome</keyword>
<keyword evidence="1" id="KW-0489">Methyltransferase</keyword>
<dbReference type="Pfam" id="PF06962">
    <property type="entry name" value="rRNA_methylase"/>
    <property type="match status" value="1"/>
</dbReference>
<dbReference type="EMBL" id="JBHTKI010000006">
    <property type="protein sequence ID" value="MFD1030336.1"/>
    <property type="molecule type" value="Genomic_DNA"/>
</dbReference>
<dbReference type="CDD" id="cd02440">
    <property type="entry name" value="AdoMet_MTases"/>
    <property type="match status" value="1"/>
</dbReference>
<dbReference type="EC" id="2.1.1.-" evidence="1"/>
<dbReference type="PANTHER" id="PTHR35276">
    <property type="entry name" value="S-ADENOSYL-L-METHIONINE-DEPENDENT METHYLTRANSFERASES SUPERFAMILY PROTEIN"/>
    <property type="match status" value="1"/>
</dbReference>
<comment type="caution">
    <text evidence="1">The sequence shown here is derived from an EMBL/GenBank/DDBJ whole genome shotgun (WGS) entry which is preliminary data.</text>
</comment>
<proteinExistence type="predicted"/>
<dbReference type="InterPro" id="IPR010719">
    <property type="entry name" value="MnmM_MeTrfase"/>
</dbReference>
<accession>A0ABW3L9J0</accession>
<dbReference type="GO" id="GO:0032259">
    <property type="term" value="P:methylation"/>
    <property type="evidence" value="ECO:0007669"/>
    <property type="project" value="UniProtKB-KW"/>
</dbReference>
<evidence type="ECO:0000313" key="2">
    <source>
        <dbReference type="Proteomes" id="UP001597109"/>
    </source>
</evidence>
<keyword evidence="1" id="KW-0808">Transferase</keyword>